<reference evidence="3" key="1">
    <citation type="submission" date="2020-06" db="EMBL/GenBank/DDBJ databases">
        <authorList>
            <person name="Li T."/>
            <person name="Hu X."/>
            <person name="Zhang T."/>
            <person name="Song X."/>
            <person name="Zhang H."/>
            <person name="Dai N."/>
            <person name="Sheng W."/>
            <person name="Hou X."/>
            <person name="Wei L."/>
        </authorList>
    </citation>
    <scope>NUCLEOTIDE SEQUENCE</scope>
    <source>
        <strain evidence="3">G01</strain>
        <tissue evidence="3">Leaf</tissue>
    </source>
</reference>
<dbReference type="Pfam" id="PF03134">
    <property type="entry name" value="TB2_DP1_HVA22"/>
    <property type="match status" value="1"/>
</dbReference>
<gene>
    <name evidence="3" type="ORF">Sangu_1508200</name>
</gene>
<keyword evidence="1" id="KW-0812">Transmembrane</keyword>
<comment type="subcellular location">
    <subcellularLocation>
        <location evidence="1">Membrane</location>
        <topology evidence="1">Multi-pass membrane protein</topology>
    </subcellularLocation>
</comment>
<dbReference type="AlphaFoldDB" id="A0AAW2MS09"/>
<reference evidence="3" key="2">
    <citation type="journal article" date="2024" name="Plant">
        <title>Genomic evolution and insights into agronomic trait innovations of Sesamum species.</title>
        <authorList>
            <person name="Miao H."/>
            <person name="Wang L."/>
            <person name="Qu L."/>
            <person name="Liu H."/>
            <person name="Sun Y."/>
            <person name="Le M."/>
            <person name="Wang Q."/>
            <person name="Wei S."/>
            <person name="Zheng Y."/>
            <person name="Lin W."/>
            <person name="Duan Y."/>
            <person name="Cao H."/>
            <person name="Xiong S."/>
            <person name="Wang X."/>
            <person name="Wei L."/>
            <person name="Li C."/>
            <person name="Ma Q."/>
            <person name="Ju M."/>
            <person name="Zhao R."/>
            <person name="Li G."/>
            <person name="Mu C."/>
            <person name="Tian Q."/>
            <person name="Mei H."/>
            <person name="Zhang T."/>
            <person name="Gao T."/>
            <person name="Zhang H."/>
        </authorList>
    </citation>
    <scope>NUCLEOTIDE SEQUENCE</scope>
    <source>
        <strain evidence="3">G01</strain>
    </source>
</reference>
<evidence type="ECO:0000256" key="1">
    <source>
        <dbReference type="RuleBase" id="RU362006"/>
    </source>
</evidence>
<feature type="region of interest" description="Disordered" evidence="2">
    <location>
        <begin position="146"/>
        <end position="204"/>
    </location>
</feature>
<comment type="caution">
    <text evidence="1">Lacks conserved residue(s) required for the propagation of feature annotation.</text>
</comment>
<proteinExistence type="inferred from homology"/>
<keyword evidence="1" id="KW-1133">Transmembrane helix</keyword>
<dbReference type="PANTHER" id="PTHR12300:SF162">
    <property type="entry name" value="HVA22-LIKE PROTEIN J"/>
    <property type="match status" value="1"/>
</dbReference>
<evidence type="ECO:0000313" key="3">
    <source>
        <dbReference type="EMBL" id="KAL0333520.1"/>
    </source>
</evidence>
<dbReference type="EMBL" id="JACGWK010000009">
    <property type="protein sequence ID" value="KAL0333520.1"/>
    <property type="molecule type" value="Genomic_DNA"/>
</dbReference>
<evidence type="ECO:0000256" key="2">
    <source>
        <dbReference type="SAM" id="MobiDB-lite"/>
    </source>
</evidence>
<dbReference type="InterPro" id="IPR004345">
    <property type="entry name" value="TB2_DP1_HVA22"/>
</dbReference>
<feature type="compositionally biased region" description="Pro residues" evidence="2">
    <location>
        <begin position="161"/>
        <end position="174"/>
    </location>
</feature>
<dbReference type="PANTHER" id="PTHR12300">
    <property type="entry name" value="HVA22-LIKE PROTEINS"/>
    <property type="match status" value="1"/>
</dbReference>
<sequence length="240" mass="27375">MIQDLVSRSLILAFGYAYPAYKCYKTIEKNRVDIKELRIIIAVVTVIESFIDMLISWFPMYREIKLALFICLWHPSLQGTGFVYNTMLQPYVSRYETDIDRGLLELKQRAWDLVSDYWRYSAEMGSKKAAQLFQLLLSQSARVAASVPPADQNAENESNVAPPPPPPPTPPSTPSGPLKRTKSDKRPPIPTSGPSTPAVMEHPSTLQLRFSFKQTNTNPRYGRGKWIGRNVRRRTRFTHS</sequence>
<keyword evidence="1" id="KW-0472">Membrane</keyword>
<organism evidence="3">
    <name type="scientific">Sesamum angustifolium</name>
    <dbReference type="NCBI Taxonomy" id="2727405"/>
    <lineage>
        <taxon>Eukaryota</taxon>
        <taxon>Viridiplantae</taxon>
        <taxon>Streptophyta</taxon>
        <taxon>Embryophyta</taxon>
        <taxon>Tracheophyta</taxon>
        <taxon>Spermatophyta</taxon>
        <taxon>Magnoliopsida</taxon>
        <taxon>eudicotyledons</taxon>
        <taxon>Gunneridae</taxon>
        <taxon>Pentapetalae</taxon>
        <taxon>asterids</taxon>
        <taxon>lamiids</taxon>
        <taxon>Lamiales</taxon>
        <taxon>Pedaliaceae</taxon>
        <taxon>Sesamum</taxon>
    </lineage>
</organism>
<comment type="caution">
    <text evidence="3">The sequence shown here is derived from an EMBL/GenBank/DDBJ whole genome shotgun (WGS) entry which is preliminary data.</text>
</comment>
<feature type="transmembrane region" description="Helical" evidence="1">
    <location>
        <begin position="39"/>
        <end position="58"/>
    </location>
</feature>
<comment type="similarity">
    <text evidence="1">Belongs to the DP1 family.</text>
</comment>
<accession>A0AAW2MS09</accession>
<protein>
    <recommendedName>
        <fullName evidence="1">HVA22-like protein</fullName>
    </recommendedName>
</protein>
<dbReference type="GO" id="GO:0016020">
    <property type="term" value="C:membrane"/>
    <property type="evidence" value="ECO:0007669"/>
    <property type="project" value="UniProtKB-SubCell"/>
</dbReference>
<name>A0AAW2MS09_9LAMI</name>